<accession>A0ABN8LXX4</accession>
<sequence>MNEVKRKATAKYFEQVLWNNISKQNSFEDRRLNLRCSKIDKDGSVAVKSWDSEQLLMVRRNKKLRELISSTEDCKRPDHDKRRCHSQLATSHHLPSLATRERPLTTGRKTSLSVPSILDNRLSRSHPDLTTDFVLENTRKESINLPSVSNVAVPTVRRSSHSAISRNTCLSDSEINTQKKRTLTWNKPTIQLHQRNNNIY</sequence>
<gene>
    <name evidence="2" type="ORF">PEVE_00014332</name>
</gene>
<organism evidence="2 3">
    <name type="scientific">Porites evermanni</name>
    <dbReference type="NCBI Taxonomy" id="104178"/>
    <lineage>
        <taxon>Eukaryota</taxon>
        <taxon>Metazoa</taxon>
        <taxon>Cnidaria</taxon>
        <taxon>Anthozoa</taxon>
        <taxon>Hexacorallia</taxon>
        <taxon>Scleractinia</taxon>
        <taxon>Fungiina</taxon>
        <taxon>Poritidae</taxon>
        <taxon>Porites</taxon>
    </lineage>
</organism>
<evidence type="ECO:0000313" key="3">
    <source>
        <dbReference type="Proteomes" id="UP001159427"/>
    </source>
</evidence>
<reference evidence="2 3" key="1">
    <citation type="submission" date="2022-05" db="EMBL/GenBank/DDBJ databases">
        <authorList>
            <consortium name="Genoscope - CEA"/>
            <person name="William W."/>
        </authorList>
    </citation>
    <scope>NUCLEOTIDE SEQUENCE [LARGE SCALE GENOMIC DNA]</scope>
</reference>
<proteinExistence type="predicted"/>
<name>A0ABN8LXX4_9CNID</name>
<protein>
    <submittedName>
        <fullName evidence="2">Uncharacterized protein</fullName>
    </submittedName>
</protein>
<dbReference type="Proteomes" id="UP001159427">
    <property type="component" value="Unassembled WGS sequence"/>
</dbReference>
<feature type="region of interest" description="Disordered" evidence="1">
    <location>
        <begin position="74"/>
        <end position="112"/>
    </location>
</feature>
<evidence type="ECO:0000313" key="2">
    <source>
        <dbReference type="EMBL" id="CAH3022152.1"/>
    </source>
</evidence>
<dbReference type="EMBL" id="CALNXI010000208">
    <property type="protein sequence ID" value="CAH3022152.1"/>
    <property type="molecule type" value="Genomic_DNA"/>
</dbReference>
<keyword evidence="3" id="KW-1185">Reference proteome</keyword>
<evidence type="ECO:0000256" key="1">
    <source>
        <dbReference type="SAM" id="MobiDB-lite"/>
    </source>
</evidence>
<comment type="caution">
    <text evidence="2">The sequence shown here is derived from an EMBL/GenBank/DDBJ whole genome shotgun (WGS) entry which is preliminary data.</text>
</comment>